<evidence type="ECO:0000313" key="2">
    <source>
        <dbReference type="EMBL" id="KAJ0212685.1"/>
    </source>
</evidence>
<organism evidence="2 3">
    <name type="scientific">Lactuca sativa</name>
    <name type="common">Garden lettuce</name>
    <dbReference type="NCBI Taxonomy" id="4236"/>
    <lineage>
        <taxon>Eukaryota</taxon>
        <taxon>Viridiplantae</taxon>
        <taxon>Streptophyta</taxon>
        <taxon>Embryophyta</taxon>
        <taxon>Tracheophyta</taxon>
        <taxon>Spermatophyta</taxon>
        <taxon>Magnoliopsida</taxon>
        <taxon>eudicotyledons</taxon>
        <taxon>Gunneridae</taxon>
        <taxon>Pentapetalae</taxon>
        <taxon>asterids</taxon>
        <taxon>campanulids</taxon>
        <taxon>Asterales</taxon>
        <taxon>Asteraceae</taxon>
        <taxon>Cichorioideae</taxon>
        <taxon>Cichorieae</taxon>
        <taxon>Lactucinae</taxon>
        <taxon>Lactuca</taxon>
    </lineage>
</organism>
<dbReference type="EMBL" id="NBSK02000004">
    <property type="protein sequence ID" value="KAJ0212685.1"/>
    <property type="molecule type" value="Genomic_DNA"/>
</dbReference>
<sequence length="199" mass="22392">MQPAMSAVVAFAGQSIWLVGRVSLPYILKDYRGQMQKNILTEFILISEPSPYNMLLGGTGLLKLQELPSTMHGVLKFPSDEGIMIFQTTIMGPLEPIHVIQPIIVETINEEESASVNTEGVVINDKYKDQKIEIGAELPMGLQEGLIVLLKKYKDVFSWKPEDPVEIPRSLIEHRLNINPGHTPIVSKKCIMTKIRMRR</sequence>
<dbReference type="AlphaFoldDB" id="A0A9R1VXT3"/>
<feature type="transmembrane region" description="Helical" evidence="1">
    <location>
        <begin position="6"/>
        <end position="28"/>
    </location>
</feature>
<keyword evidence="1" id="KW-0812">Transmembrane</keyword>
<dbReference type="Proteomes" id="UP000235145">
    <property type="component" value="Unassembled WGS sequence"/>
</dbReference>
<keyword evidence="3" id="KW-1185">Reference proteome</keyword>
<proteinExistence type="predicted"/>
<keyword evidence="1" id="KW-0472">Membrane</keyword>
<accession>A0A9R1VXT3</accession>
<comment type="caution">
    <text evidence="2">The sequence shown here is derived from an EMBL/GenBank/DDBJ whole genome shotgun (WGS) entry which is preliminary data.</text>
</comment>
<keyword evidence="1" id="KW-1133">Transmembrane helix</keyword>
<name>A0A9R1VXT3_LACSA</name>
<evidence type="ECO:0000256" key="1">
    <source>
        <dbReference type="SAM" id="Phobius"/>
    </source>
</evidence>
<evidence type="ECO:0000313" key="3">
    <source>
        <dbReference type="Proteomes" id="UP000235145"/>
    </source>
</evidence>
<protein>
    <submittedName>
        <fullName evidence="2">Uncharacterized protein</fullName>
    </submittedName>
</protein>
<reference evidence="2 3" key="1">
    <citation type="journal article" date="2017" name="Nat. Commun.">
        <title>Genome assembly with in vitro proximity ligation data and whole-genome triplication in lettuce.</title>
        <authorList>
            <person name="Reyes-Chin-Wo S."/>
            <person name="Wang Z."/>
            <person name="Yang X."/>
            <person name="Kozik A."/>
            <person name="Arikit S."/>
            <person name="Song C."/>
            <person name="Xia L."/>
            <person name="Froenicke L."/>
            <person name="Lavelle D.O."/>
            <person name="Truco M.J."/>
            <person name="Xia R."/>
            <person name="Zhu S."/>
            <person name="Xu C."/>
            <person name="Xu H."/>
            <person name="Xu X."/>
            <person name="Cox K."/>
            <person name="Korf I."/>
            <person name="Meyers B.C."/>
            <person name="Michelmore R.W."/>
        </authorList>
    </citation>
    <scope>NUCLEOTIDE SEQUENCE [LARGE SCALE GENOMIC DNA]</scope>
    <source>
        <strain evidence="3">cv. Salinas</strain>
        <tissue evidence="2">Seedlings</tissue>
    </source>
</reference>
<gene>
    <name evidence="2" type="ORF">LSAT_V11C400178110</name>
</gene>